<sequence>MHPQALVPVLYITGYLAKKSQRGNSLFLQFFPMHIHVFILCRKFELIPIKFGFLQIFKVAQKLCQIKCPFIFRWSS</sequence>
<reference evidence="1" key="1">
    <citation type="submission" date="2017-05" db="UniProtKB">
        <authorList>
            <consortium name="EnsemblMetazoa"/>
        </authorList>
    </citation>
    <scope>IDENTIFICATION</scope>
</reference>
<organism evidence="1">
    <name type="scientific">Amphimedon queenslandica</name>
    <name type="common">Sponge</name>
    <dbReference type="NCBI Taxonomy" id="400682"/>
    <lineage>
        <taxon>Eukaryota</taxon>
        <taxon>Metazoa</taxon>
        <taxon>Porifera</taxon>
        <taxon>Demospongiae</taxon>
        <taxon>Heteroscleromorpha</taxon>
        <taxon>Haplosclerida</taxon>
        <taxon>Niphatidae</taxon>
        <taxon>Amphimedon</taxon>
    </lineage>
</organism>
<evidence type="ECO:0000313" key="1">
    <source>
        <dbReference type="EnsemblMetazoa" id="Aqu2.1.09973_001"/>
    </source>
</evidence>
<name>A0A1X7T626_AMPQE</name>
<dbReference type="EnsemblMetazoa" id="Aqu2.1.09973_001">
    <property type="protein sequence ID" value="Aqu2.1.09973_001"/>
    <property type="gene ID" value="Aqu2.1.09973"/>
</dbReference>
<protein>
    <submittedName>
        <fullName evidence="1">Uncharacterized protein</fullName>
    </submittedName>
</protein>
<accession>A0A1X7T626</accession>
<proteinExistence type="predicted"/>
<dbReference type="AlphaFoldDB" id="A0A1X7T626"/>
<dbReference type="InParanoid" id="A0A1X7T626"/>